<protein>
    <submittedName>
        <fullName evidence="9">Oxidoreductase Cfa8</fullName>
    </submittedName>
</protein>
<evidence type="ECO:0000313" key="9">
    <source>
        <dbReference type="EMBL" id="AAC38656.1"/>
    </source>
</evidence>
<evidence type="ECO:0000256" key="4">
    <source>
        <dbReference type="ARBA" id="ARBA00022857"/>
    </source>
</evidence>
<evidence type="ECO:0000259" key="8">
    <source>
        <dbReference type="SMART" id="SM00829"/>
    </source>
</evidence>
<keyword evidence="4" id="KW-0521">NADP</keyword>
<dbReference type="Pfam" id="PF00107">
    <property type="entry name" value="ADH_zinc_N"/>
    <property type="match status" value="1"/>
</dbReference>
<evidence type="ECO:0000256" key="2">
    <source>
        <dbReference type="ARBA" id="ARBA00011881"/>
    </source>
</evidence>
<evidence type="ECO:0000256" key="6">
    <source>
        <dbReference type="ARBA" id="ARBA00022990"/>
    </source>
</evidence>
<comment type="subunit">
    <text evidence="2">Homotetramer.</text>
</comment>
<dbReference type="Gene3D" id="3.40.50.720">
    <property type="entry name" value="NAD(P)-binding Rossmann-like Domain"/>
    <property type="match status" value="1"/>
</dbReference>
<dbReference type="NCBIfam" id="TIGR01751">
    <property type="entry name" value="crot-CoA-red"/>
    <property type="match status" value="1"/>
</dbReference>
<keyword evidence="5" id="KW-0694">RNA-binding</keyword>
<dbReference type="EMBL" id="AF061506">
    <property type="protein sequence ID" value="AAC38656.1"/>
    <property type="molecule type" value="Genomic_DNA"/>
</dbReference>
<dbReference type="SMART" id="SM00829">
    <property type="entry name" value="PKS_ER"/>
    <property type="match status" value="1"/>
</dbReference>
<dbReference type="GO" id="GO:0003723">
    <property type="term" value="F:RNA binding"/>
    <property type="evidence" value="ECO:0007669"/>
    <property type="project" value="UniProtKB-KW"/>
</dbReference>
<evidence type="ECO:0000256" key="7">
    <source>
        <dbReference type="SAM" id="MobiDB-lite"/>
    </source>
</evidence>
<dbReference type="Pfam" id="PF08240">
    <property type="entry name" value="ADH_N"/>
    <property type="match status" value="1"/>
</dbReference>
<reference evidence="9" key="1">
    <citation type="journal article" date="1998" name="J. Bacteriol.">
        <title>Analysis of genes involved in biosynthesis of coronafacic acid, the polyketide component of the phytotoxin coronatine.</title>
        <authorList>
            <person name="Rangaswamy V."/>
            <person name="Mitchell R."/>
            <person name="Ullrich M."/>
            <person name="Bender C."/>
        </authorList>
    </citation>
    <scope>NUCLEOTIDE SEQUENCE</scope>
</reference>
<dbReference type="InterPro" id="IPR002364">
    <property type="entry name" value="Quin_OxRdtase/zeta-crystal_CS"/>
</dbReference>
<dbReference type="GO" id="GO:0043880">
    <property type="term" value="F:crotonyl-CoA reductase activity"/>
    <property type="evidence" value="ECO:0007669"/>
    <property type="project" value="InterPro"/>
</dbReference>
<keyword evidence="6" id="KW-0007">Acetylation</keyword>
<dbReference type="SUPFAM" id="SSF51735">
    <property type="entry name" value="NAD(P)-binding Rossmann-fold domains"/>
    <property type="match status" value="1"/>
</dbReference>
<dbReference type="Gene3D" id="3.10.129.10">
    <property type="entry name" value="Hotdog Thioesterase"/>
    <property type="match status" value="1"/>
</dbReference>
<dbReference type="InterPro" id="IPR020843">
    <property type="entry name" value="ER"/>
</dbReference>
<feature type="region of interest" description="Disordered" evidence="7">
    <location>
        <begin position="128"/>
        <end position="148"/>
    </location>
</feature>
<keyword evidence="3" id="KW-0963">Cytoplasm</keyword>
<dbReference type="InterPro" id="IPR010085">
    <property type="entry name" value="Crot_CoA_red"/>
</dbReference>
<dbReference type="InterPro" id="IPR013149">
    <property type="entry name" value="ADH-like_C"/>
</dbReference>
<name>O69071_PSESG</name>
<dbReference type="PANTHER" id="PTHR44154:SF1">
    <property type="entry name" value="QUINONE OXIDOREDUCTASE"/>
    <property type="match status" value="1"/>
</dbReference>
<dbReference type="InterPro" id="IPR013154">
    <property type="entry name" value="ADH-like_N"/>
</dbReference>
<dbReference type="Gene3D" id="3.90.180.10">
    <property type="entry name" value="Medium-chain alcohol dehydrogenases, catalytic domain"/>
    <property type="match status" value="2"/>
</dbReference>
<dbReference type="CDD" id="cd08246">
    <property type="entry name" value="crotonyl_coA_red"/>
    <property type="match status" value="1"/>
</dbReference>
<dbReference type="GO" id="GO:0008270">
    <property type="term" value="F:zinc ion binding"/>
    <property type="evidence" value="ECO:0007669"/>
    <property type="project" value="InterPro"/>
</dbReference>
<dbReference type="InterPro" id="IPR036291">
    <property type="entry name" value="NAD(P)-bd_dom_sf"/>
</dbReference>
<dbReference type="PANTHER" id="PTHR44154">
    <property type="entry name" value="QUINONE OXIDOREDUCTASE"/>
    <property type="match status" value="1"/>
</dbReference>
<dbReference type="SUPFAM" id="SSF54637">
    <property type="entry name" value="Thioesterase/thiol ester dehydrase-isomerase"/>
    <property type="match status" value="1"/>
</dbReference>
<dbReference type="SUPFAM" id="SSF50129">
    <property type="entry name" value="GroES-like"/>
    <property type="match status" value="1"/>
</dbReference>
<organism evidence="9">
    <name type="scientific">Pseudomonas savastanoi pv. glycinea</name>
    <name type="common">Pseudomonas syringae pv. glycinea</name>
    <dbReference type="NCBI Taxonomy" id="318"/>
    <lineage>
        <taxon>Bacteria</taxon>
        <taxon>Pseudomonadati</taxon>
        <taxon>Pseudomonadota</taxon>
        <taxon>Gammaproteobacteria</taxon>
        <taxon>Pseudomonadales</taxon>
        <taxon>Pseudomonadaceae</taxon>
        <taxon>Pseudomonas</taxon>
    </lineage>
</organism>
<dbReference type="GO" id="GO:0005737">
    <property type="term" value="C:cytoplasm"/>
    <property type="evidence" value="ECO:0007669"/>
    <property type="project" value="UniProtKB-SubCell"/>
</dbReference>
<dbReference type="InterPro" id="IPR011032">
    <property type="entry name" value="GroES-like_sf"/>
</dbReference>
<evidence type="ECO:0000256" key="3">
    <source>
        <dbReference type="ARBA" id="ARBA00022490"/>
    </source>
</evidence>
<dbReference type="CDD" id="cd03443">
    <property type="entry name" value="PaaI_thioesterase"/>
    <property type="match status" value="1"/>
</dbReference>
<proteinExistence type="predicted"/>
<gene>
    <name evidence="9" type="primary">cfa8</name>
</gene>
<dbReference type="InterPro" id="IPR029069">
    <property type="entry name" value="HotDog_dom_sf"/>
</dbReference>
<evidence type="ECO:0000256" key="5">
    <source>
        <dbReference type="ARBA" id="ARBA00022884"/>
    </source>
</evidence>
<dbReference type="AlphaFoldDB" id="O69071"/>
<accession>O69071</accession>
<comment type="subcellular location">
    <subcellularLocation>
        <location evidence="1">Cytoplasm</location>
    </subcellularLocation>
</comment>
<feature type="domain" description="Enoyl reductase (ER)" evidence="8">
    <location>
        <begin position="187"/>
        <end position="552"/>
    </location>
</feature>
<evidence type="ECO:0000256" key="1">
    <source>
        <dbReference type="ARBA" id="ARBA00004496"/>
    </source>
</evidence>
<sequence>MTSENFHYVLDRSPLFQSLGLSVVTLSADSVCLAIAESCPTHGGAFGDMTLPSINGAVLCAALEAAIGLGGHAALGHTPAGVIELSVKLLRQVRHLPCYITTRLDRQAPGLTFVSAVLTNSRGTPCATASGIVSPPGGRPNEASLSTSPGSALPILNLKTSRKPMNQALTETMQAFLIRPERYGEPQQAIQLEQVRIPTLGPHQVLIEVMAAGLNYNNVWAAQGKPVDIIAARRKRNRDAEPFHIGGSEASGYVKAVGDAVTHVKVGDTVVVSCSVYDATAIESRVAPDPMFCSNQEIYGYETSYGSFAEYTLVEDYQCFPKPKFLSWEESATLMLNGPTAYKQLTHWAPNTVKPGDAVLIWGAAGGLGSMSIQLTRALGGLPVAVVSSPERGRYACELGAVGYLLRTDYPHLGRLPDLNSDAHSAWTKSFASFRRDFFMTLGKKELPKVVIEHSGQATFPTSLQICDRSGMVVIVGGTSGYNCDFDVRHLWMHQKRIQGSHYANIRECQEFLQLVEQRRVVPTLNTLYRFEETPRAHQALLSGEVVGNAAVLVKAELPGLGVGC</sequence>
<dbReference type="InterPro" id="IPR051603">
    <property type="entry name" value="Zinc-ADH_QOR/CCCR"/>
</dbReference>
<dbReference type="PROSITE" id="PS01162">
    <property type="entry name" value="QOR_ZETA_CRYSTAL"/>
    <property type="match status" value="1"/>
</dbReference>